<name>A0ABT2HSK2_9MICC</name>
<comment type="caution">
    <text evidence="1">The sequence shown here is derived from an EMBL/GenBank/DDBJ whole genome shotgun (WGS) entry which is preliminary data.</text>
</comment>
<sequence length="279" mass="31584">MTDQPTWDNYEELTRELIDRLARTRGVQTTRLQRNVVMSGKATSNQIDVLWEFIDSNGHPARMVFECRSHSSPIKKQALHSWRSVVEDISVDDVTTVGAMVTTTGYQSGARSVADTYHLVIVELREPNQTDVANRVWEINLAIRPRRPEVLNLQIEAVEQFPSQHEPQVLDSAVMVEDSNGGLVKAIDLLREGELNSIDQPPTPLHEVVREFKPERMVFIDGKPIARARAIKATVGEIEWDPARFRFGGLVNLSWMLKDTLTGAHVWFAHDGHIWSTDA</sequence>
<reference evidence="1 2" key="1">
    <citation type="submission" date="2022-04" db="EMBL/GenBank/DDBJ databases">
        <title>Human microbiome associated bacterial genomes.</title>
        <authorList>
            <person name="Sandstrom S."/>
            <person name="Salamzade R."/>
            <person name="Kalan L.R."/>
        </authorList>
    </citation>
    <scope>NUCLEOTIDE SEQUENCE [LARGE SCALE GENOMIC DNA]</scope>
    <source>
        <strain evidence="2">p3-SID767</strain>
    </source>
</reference>
<dbReference type="InterPro" id="IPR011335">
    <property type="entry name" value="Restrct_endonuc-II-like"/>
</dbReference>
<organism evidence="1 2">
    <name type="scientific">Nesterenkonia massiliensis</name>
    <dbReference type="NCBI Taxonomy" id="1232429"/>
    <lineage>
        <taxon>Bacteria</taxon>
        <taxon>Bacillati</taxon>
        <taxon>Actinomycetota</taxon>
        <taxon>Actinomycetes</taxon>
        <taxon>Micrococcales</taxon>
        <taxon>Micrococcaceae</taxon>
        <taxon>Nesterenkonia</taxon>
    </lineage>
</organism>
<dbReference type="EMBL" id="JALXMO010000034">
    <property type="protein sequence ID" value="MCT1607674.1"/>
    <property type="molecule type" value="Genomic_DNA"/>
</dbReference>
<protein>
    <recommendedName>
        <fullName evidence="3">Restriction endonuclease type IV Mrr domain-containing protein</fullName>
    </recommendedName>
</protein>
<keyword evidence="2" id="KW-1185">Reference proteome</keyword>
<gene>
    <name evidence="1" type="ORF">M3B43_10165</name>
</gene>
<dbReference type="InterPro" id="IPR011856">
    <property type="entry name" value="tRNA_endonuc-like_dom_sf"/>
</dbReference>
<evidence type="ECO:0000313" key="2">
    <source>
        <dbReference type="Proteomes" id="UP001205046"/>
    </source>
</evidence>
<dbReference type="SUPFAM" id="SSF52980">
    <property type="entry name" value="Restriction endonuclease-like"/>
    <property type="match status" value="1"/>
</dbReference>
<dbReference type="Proteomes" id="UP001205046">
    <property type="component" value="Unassembled WGS sequence"/>
</dbReference>
<proteinExistence type="predicted"/>
<dbReference type="Gene3D" id="3.40.1350.10">
    <property type="match status" value="1"/>
</dbReference>
<evidence type="ECO:0008006" key="3">
    <source>
        <dbReference type="Google" id="ProtNLM"/>
    </source>
</evidence>
<accession>A0ABT2HSK2</accession>
<evidence type="ECO:0000313" key="1">
    <source>
        <dbReference type="EMBL" id="MCT1607674.1"/>
    </source>
</evidence>
<dbReference type="RefSeq" id="WP_260073557.1">
    <property type="nucleotide sequence ID" value="NZ_JALXMO010000034.1"/>
</dbReference>